<dbReference type="EMBL" id="JBHTJG010000009">
    <property type="protein sequence ID" value="MFD0947886.1"/>
    <property type="molecule type" value="Genomic_DNA"/>
</dbReference>
<sequence length="350" mass="39151">MTAASGDRPYKRIATEEAFCPPEMLERYKRLIDEKAVDDIGFNSMWGFYSSSDSARCRFIRDHLTDVGDVRLAHMDAAGVDFAVLALTSPGVQVMKAADATEFAAYANDWVADAIARRPDRFDGLAACAPQDPAAAAKEIERGVSKLGLKGVIINSHTQHQYLDDPKYWAIFEAAEALDVPIYLHPSSPSDGLIKPMLGRGLDGAIWGFSVETGLHALRIIVAGVFDRFPKLQLVLGHVGESLPFTLYRLDYMHQASFASGRYETMPALKRRVSDYMRDNFHYTNSGVAWEPPIRFLQETIGVDRVMYAMDYPYQYKPEEVGELEAMGISAEAKQAFFQDNARRLFKLKV</sequence>
<gene>
    <name evidence="3" type="ORF">ACFQ1E_16205</name>
</gene>
<dbReference type="Pfam" id="PF04909">
    <property type="entry name" value="Amidohydro_2"/>
    <property type="match status" value="1"/>
</dbReference>
<accession>A0ABW3HDY8</accession>
<dbReference type="RefSeq" id="WP_264945646.1">
    <property type="nucleotide sequence ID" value="NZ_JAPDRA010000009.1"/>
</dbReference>
<comment type="caution">
    <text evidence="3">The sequence shown here is derived from an EMBL/GenBank/DDBJ whole genome shotgun (WGS) entry which is preliminary data.</text>
</comment>
<evidence type="ECO:0000256" key="1">
    <source>
        <dbReference type="ARBA" id="ARBA00023239"/>
    </source>
</evidence>
<feature type="domain" description="Amidohydrolase-related" evidence="2">
    <location>
        <begin position="66"/>
        <end position="348"/>
    </location>
</feature>
<organism evidence="3 4">
    <name type="scientific">Sphingomonas canadensis</name>
    <dbReference type="NCBI Taxonomy" id="1219257"/>
    <lineage>
        <taxon>Bacteria</taxon>
        <taxon>Pseudomonadati</taxon>
        <taxon>Pseudomonadota</taxon>
        <taxon>Alphaproteobacteria</taxon>
        <taxon>Sphingomonadales</taxon>
        <taxon>Sphingomonadaceae</taxon>
        <taxon>Sphingomonas</taxon>
    </lineage>
</organism>
<keyword evidence="4" id="KW-1185">Reference proteome</keyword>
<dbReference type="InterPro" id="IPR032465">
    <property type="entry name" value="ACMSD"/>
</dbReference>
<dbReference type="PANTHER" id="PTHR21240:SF30">
    <property type="entry name" value="AMIDOHYDROLASE-RELATED DOMAIN-CONTAINING PROTEIN-RELATED"/>
    <property type="match status" value="1"/>
</dbReference>
<dbReference type="Proteomes" id="UP001596977">
    <property type="component" value="Unassembled WGS sequence"/>
</dbReference>
<dbReference type="InterPro" id="IPR006680">
    <property type="entry name" value="Amidohydro-rel"/>
</dbReference>
<evidence type="ECO:0000313" key="3">
    <source>
        <dbReference type="EMBL" id="MFD0947886.1"/>
    </source>
</evidence>
<evidence type="ECO:0000313" key="4">
    <source>
        <dbReference type="Proteomes" id="UP001596977"/>
    </source>
</evidence>
<proteinExistence type="predicted"/>
<reference evidence="4" key="1">
    <citation type="journal article" date="2019" name="Int. J. Syst. Evol. Microbiol.">
        <title>The Global Catalogue of Microorganisms (GCM) 10K type strain sequencing project: providing services to taxonomists for standard genome sequencing and annotation.</title>
        <authorList>
            <consortium name="The Broad Institute Genomics Platform"/>
            <consortium name="The Broad Institute Genome Sequencing Center for Infectious Disease"/>
            <person name="Wu L."/>
            <person name="Ma J."/>
        </authorList>
    </citation>
    <scope>NUCLEOTIDE SEQUENCE [LARGE SCALE GENOMIC DNA]</scope>
    <source>
        <strain evidence="4">CCUG 62982</strain>
    </source>
</reference>
<keyword evidence="1" id="KW-0456">Lyase</keyword>
<dbReference type="SUPFAM" id="SSF51556">
    <property type="entry name" value="Metallo-dependent hydrolases"/>
    <property type="match status" value="1"/>
</dbReference>
<dbReference type="Gene3D" id="3.20.20.140">
    <property type="entry name" value="Metal-dependent hydrolases"/>
    <property type="match status" value="1"/>
</dbReference>
<evidence type="ECO:0000259" key="2">
    <source>
        <dbReference type="Pfam" id="PF04909"/>
    </source>
</evidence>
<protein>
    <submittedName>
        <fullName evidence="3">Amidohydrolase family protein</fullName>
    </submittedName>
</protein>
<dbReference type="PANTHER" id="PTHR21240">
    <property type="entry name" value="2-AMINO-3-CARBOXYLMUCONATE-6-SEMIALDEHYDE DECARBOXYLASE"/>
    <property type="match status" value="1"/>
</dbReference>
<name>A0ABW3HDY8_9SPHN</name>
<dbReference type="InterPro" id="IPR032466">
    <property type="entry name" value="Metal_Hydrolase"/>
</dbReference>